<keyword evidence="7" id="KW-1185">Reference proteome</keyword>
<dbReference type="InterPro" id="IPR001818">
    <property type="entry name" value="Pept_M10_metallopeptidase"/>
</dbReference>
<comment type="caution">
    <text evidence="6">The sequence shown here is derived from an EMBL/GenBank/DDBJ whole genome shotgun (WGS) entry which is preliminary data.</text>
</comment>
<dbReference type="InterPro" id="IPR006026">
    <property type="entry name" value="Peptidase_Metallo"/>
</dbReference>
<sequence>MSGVAISLLIALSAAGCSSGSALPGGLDEERLDEVGMSFDEFMDLVYQEPETGLYIINGDEPVASIRELEQLYVEMVQQGGLILHRPGGVDARWDDTQKLNLTYCVSTSFGGNYATVVSAMNAAAGAWEAAANVNFIHVSGQDGSCTSSNNNVVFDVNPSSGQPYLARAFFPDYPRSSRNVIIDSSSFGSIPPWTLTGVLRHELGHTLGFRHEHTRPEAGTCFEDNNWRALTAYDSASVMHYPQCNGSQTGDLVITALDQQGAASLYGASGSTPACGHDKCSQGPALNGAACGTCVQSVCAADPYCCSTYWDSICVNEVYSICGSVTCDLGSCSHGVCGQGPALTNGCDSNGVVAAICAADPYCCSTYWDSICVAEVASIAGKNCN</sequence>
<dbReference type="Proteomes" id="UP000019678">
    <property type="component" value="Unassembled WGS sequence"/>
</dbReference>
<name>A0A017T610_9BACT</name>
<proteinExistence type="predicted"/>
<keyword evidence="1" id="KW-0645">Protease</keyword>
<evidence type="ECO:0000256" key="4">
    <source>
        <dbReference type="ARBA" id="ARBA00022833"/>
    </source>
</evidence>
<evidence type="ECO:0000313" key="7">
    <source>
        <dbReference type="Proteomes" id="UP000019678"/>
    </source>
</evidence>
<dbReference type="eggNOG" id="COG1520">
    <property type="taxonomic scope" value="Bacteria"/>
</dbReference>
<dbReference type="SUPFAM" id="SSF55486">
    <property type="entry name" value="Metalloproteases ('zincins'), catalytic domain"/>
    <property type="match status" value="1"/>
</dbReference>
<dbReference type="eggNOG" id="COG3055">
    <property type="taxonomic scope" value="Bacteria"/>
</dbReference>
<reference evidence="6 7" key="1">
    <citation type="submission" date="2013-05" db="EMBL/GenBank/DDBJ databases">
        <title>Genome assembly of Chondromyces apiculatus DSM 436.</title>
        <authorList>
            <person name="Sharma G."/>
            <person name="Khatri I."/>
            <person name="Kaur C."/>
            <person name="Mayilraj S."/>
            <person name="Subramanian S."/>
        </authorList>
    </citation>
    <scope>NUCLEOTIDE SEQUENCE [LARGE SCALE GENOMIC DNA]</scope>
    <source>
        <strain evidence="6 7">DSM 436</strain>
    </source>
</reference>
<evidence type="ECO:0000256" key="1">
    <source>
        <dbReference type="ARBA" id="ARBA00022670"/>
    </source>
</evidence>
<keyword evidence="3" id="KW-0378">Hydrolase</keyword>
<accession>A0A017T610</accession>
<evidence type="ECO:0000259" key="5">
    <source>
        <dbReference type="SMART" id="SM00235"/>
    </source>
</evidence>
<feature type="domain" description="Peptidase metallopeptidase" evidence="5">
    <location>
        <begin position="90"/>
        <end position="245"/>
    </location>
</feature>
<evidence type="ECO:0000256" key="3">
    <source>
        <dbReference type="ARBA" id="ARBA00022801"/>
    </source>
</evidence>
<gene>
    <name evidence="6" type="ORF">CAP_4315</name>
</gene>
<evidence type="ECO:0000256" key="2">
    <source>
        <dbReference type="ARBA" id="ARBA00022723"/>
    </source>
</evidence>
<dbReference type="STRING" id="1192034.CAP_4315"/>
<dbReference type="GO" id="GO:0004222">
    <property type="term" value="F:metalloendopeptidase activity"/>
    <property type="evidence" value="ECO:0007669"/>
    <property type="project" value="InterPro"/>
</dbReference>
<organism evidence="6 7">
    <name type="scientific">Chondromyces apiculatus DSM 436</name>
    <dbReference type="NCBI Taxonomy" id="1192034"/>
    <lineage>
        <taxon>Bacteria</taxon>
        <taxon>Pseudomonadati</taxon>
        <taxon>Myxococcota</taxon>
        <taxon>Polyangia</taxon>
        <taxon>Polyangiales</taxon>
        <taxon>Polyangiaceae</taxon>
        <taxon>Chondromyces</taxon>
    </lineage>
</organism>
<dbReference type="GO" id="GO:0008270">
    <property type="term" value="F:zinc ion binding"/>
    <property type="evidence" value="ECO:0007669"/>
    <property type="project" value="InterPro"/>
</dbReference>
<dbReference type="CDD" id="cd04279">
    <property type="entry name" value="ZnMc_MMP_like_1"/>
    <property type="match status" value="1"/>
</dbReference>
<dbReference type="Pfam" id="PF00413">
    <property type="entry name" value="Peptidase_M10"/>
    <property type="match status" value="1"/>
</dbReference>
<protein>
    <submittedName>
        <fullName evidence="6">Peptidase, M10A/M12A subfamilie</fullName>
    </submittedName>
</protein>
<dbReference type="InterPro" id="IPR024079">
    <property type="entry name" value="MetalloPept_cat_dom_sf"/>
</dbReference>
<keyword evidence="4" id="KW-0862">Zinc</keyword>
<dbReference type="GO" id="GO:0031012">
    <property type="term" value="C:extracellular matrix"/>
    <property type="evidence" value="ECO:0007669"/>
    <property type="project" value="InterPro"/>
</dbReference>
<dbReference type="GO" id="GO:0006508">
    <property type="term" value="P:proteolysis"/>
    <property type="evidence" value="ECO:0007669"/>
    <property type="project" value="UniProtKB-KW"/>
</dbReference>
<dbReference type="SMART" id="SM00235">
    <property type="entry name" value="ZnMc"/>
    <property type="match status" value="1"/>
</dbReference>
<dbReference type="EMBL" id="ASRX01000031">
    <property type="protein sequence ID" value="EYF04639.1"/>
    <property type="molecule type" value="Genomic_DNA"/>
</dbReference>
<dbReference type="AlphaFoldDB" id="A0A017T610"/>
<dbReference type="Gene3D" id="3.40.390.10">
    <property type="entry name" value="Collagenase (Catalytic Domain)"/>
    <property type="match status" value="1"/>
</dbReference>
<keyword evidence="2" id="KW-0479">Metal-binding</keyword>
<evidence type="ECO:0000313" key="6">
    <source>
        <dbReference type="EMBL" id="EYF04639.1"/>
    </source>
</evidence>